<feature type="repeat" description="WD" evidence="7">
    <location>
        <begin position="279"/>
        <end position="320"/>
    </location>
</feature>
<dbReference type="SUPFAM" id="SSF50978">
    <property type="entry name" value="WD40 repeat-like"/>
    <property type="match status" value="1"/>
</dbReference>
<dbReference type="SMART" id="SM00320">
    <property type="entry name" value="WD40"/>
    <property type="match status" value="7"/>
</dbReference>
<dbReference type="STRING" id="78915.A0A4P9XTU6"/>
<dbReference type="Pfam" id="PF08513">
    <property type="entry name" value="LisH"/>
    <property type="match status" value="1"/>
</dbReference>
<evidence type="ECO:0000256" key="2">
    <source>
        <dbReference type="ARBA" id="ARBA00022574"/>
    </source>
</evidence>
<keyword evidence="5" id="KW-0804">Transcription</keyword>
<dbReference type="PROSITE" id="PS50896">
    <property type="entry name" value="LISH"/>
    <property type="match status" value="1"/>
</dbReference>
<dbReference type="Pfam" id="PF00400">
    <property type="entry name" value="WD40"/>
    <property type="match status" value="6"/>
</dbReference>
<accession>A0A4P9XTU6</accession>
<feature type="compositionally biased region" description="Basic and acidic residues" evidence="8">
    <location>
        <begin position="111"/>
        <end position="125"/>
    </location>
</feature>
<keyword evidence="3" id="KW-0677">Repeat</keyword>
<evidence type="ECO:0000256" key="7">
    <source>
        <dbReference type="PROSITE-ProRule" id="PRU00221"/>
    </source>
</evidence>
<gene>
    <name evidence="9" type="ORF">THASP1DRAFT_14037</name>
</gene>
<dbReference type="PROSITE" id="PS00678">
    <property type="entry name" value="WD_REPEATS_1"/>
    <property type="match status" value="2"/>
</dbReference>
<dbReference type="PANTHER" id="PTHR22846">
    <property type="entry name" value="WD40 REPEAT PROTEIN"/>
    <property type="match status" value="1"/>
</dbReference>
<feature type="repeat" description="WD" evidence="7">
    <location>
        <begin position="185"/>
        <end position="227"/>
    </location>
</feature>
<dbReference type="InterPro" id="IPR019775">
    <property type="entry name" value="WD40_repeat_CS"/>
</dbReference>
<dbReference type="PROSITE" id="PS50294">
    <property type="entry name" value="WD_REPEATS_REGION"/>
    <property type="match status" value="5"/>
</dbReference>
<reference evidence="10" key="1">
    <citation type="journal article" date="2018" name="Nat. Microbiol.">
        <title>Leveraging single-cell genomics to expand the fungal tree of life.</title>
        <authorList>
            <person name="Ahrendt S.R."/>
            <person name="Quandt C.A."/>
            <person name="Ciobanu D."/>
            <person name="Clum A."/>
            <person name="Salamov A."/>
            <person name="Andreopoulos B."/>
            <person name="Cheng J.F."/>
            <person name="Woyke T."/>
            <person name="Pelin A."/>
            <person name="Henrissat B."/>
            <person name="Reynolds N.K."/>
            <person name="Benny G.L."/>
            <person name="Smith M.E."/>
            <person name="James T.Y."/>
            <person name="Grigoriev I.V."/>
        </authorList>
    </citation>
    <scope>NUCLEOTIDE SEQUENCE [LARGE SCALE GENOMIC DNA]</scope>
    <source>
        <strain evidence="10">RSA 1356</strain>
    </source>
</reference>
<dbReference type="InterPro" id="IPR045183">
    <property type="entry name" value="Ebi-like"/>
</dbReference>
<dbReference type="PROSITE" id="PS50082">
    <property type="entry name" value="WD_REPEATS_2"/>
    <property type="match status" value="6"/>
</dbReference>
<keyword evidence="6" id="KW-0539">Nucleus</keyword>
<evidence type="ECO:0000256" key="6">
    <source>
        <dbReference type="ARBA" id="ARBA00023242"/>
    </source>
</evidence>
<keyword evidence="4" id="KW-0805">Transcription regulation</keyword>
<keyword evidence="10" id="KW-1185">Reference proteome</keyword>
<evidence type="ECO:0000256" key="4">
    <source>
        <dbReference type="ARBA" id="ARBA00023015"/>
    </source>
</evidence>
<dbReference type="FunFam" id="1.20.960.30:FF:000001">
    <property type="entry name" value="F-box-like/WD repeat-containing protein TBL1XR1"/>
    <property type="match status" value="1"/>
</dbReference>
<organism evidence="9 10">
    <name type="scientific">Thamnocephalis sphaerospora</name>
    <dbReference type="NCBI Taxonomy" id="78915"/>
    <lineage>
        <taxon>Eukaryota</taxon>
        <taxon>Fungi</taxon>
        <taxon>Fungi incertae sedis</taxon>
        <taxon>Zoopagomycota</taxon>
        <taxon>Zoopagomycotina</taxon>
        <taxon>Zoopagomycetes</taxon>
        <taxon>Zoopagales</taxon>
        <taxon>Sigmoideomycetaceae</taxon>
        <taxon>Thamnocephalis</taxon>
    </lineage>
</organism>
<evidence type="ECO:0000313" key="10">
    <source>
        <dbReference type="Proteomes" id="UP000271241"/>
    </source>
</evidence>
<dbReference type="OrthoDB" id="1367865at2759"/>
<dbReference type="SMART" id="SM00667">
    <property type="entry name" value="LisH"/>
    <property type="match status" value="1"/>
</dbReference>
<feature type="compositionally biased region" description="Basic and acidic residues" evidence="8">
    <location>
        <begin position="139"/>
        <end position="149"/>
    </location>
</feature>
<name>A0A4P9XTU6_9FUNG</name>
<dbReference type="Gene3D" id="1.20.960.30">
    <property type="match status" value="1"/>
</dbReference>
<evidence type="ECO:0000256" key="5">
    <source>
        <dbReference type="ARBA" id="ARBA00023163"/>
    </source>
</evidence>
<dbReference type="InterPro" id="IPR001680">
    <property type="entry name" value="WD40_rpt"/>
</dbReference>
<dbReference type="PRINTS" id="PR00320">
    <property type="entry name" value="GPROTEINBRPT"/>
</dbReference>
<dbReference type="AlphaFoldDB" id="A0A4P9XTU6"/>
<dbReference type="EMBL" id="KZ992500">
    <property type="protein sequence ID" value="RKP09615.1"/>
    <property type="molecule type" value="Genomic_DNA"/>
</dbReference>
<feature type="repeat" description="WD" evidence="7">
    <location>
        <begin position="362"/>
        <end position="403"/>
    </location>
</feature>
<dbReference type="PANTHER" id="PTHR22846:SF2">
    <property type="entry name" value="F-BOX-LIKE_WD REPEAT-CONTAINING PROTEIN EBI"/>
    <property type="match status" value="1"/>
</dbReference>
<dbReference type="InterPro" id="IPR006594">
    <property type="entry name" value="LisH"/>
</dbReference>
<evidence type="ECO:0000313" key="9">
    <source>
        <dbReference type="EMBL" id="RKP09615.1"/>
    </source>
</evidence>
<feature type="compositionally biased region" description="Basic residues" evidence="8">
    <location>
        <begin position="126"/>
        <end position="138"/>
    </location>
</feature>
<dbReference type="Gene3D" id="2.130.10.10">
    <property type="entry name" value="YVTN repeat-like/Quinoprotein amine dehydrogenase"/>
    <property type="match status" value="1"/>
</dbReference>
<dbReference type="InterPro" id="IPR036322">
    <property type="entry name" value="WD40_repeat_dom_sf"/>
</dbReference>
<evidence type="ECO:0000256" key="8">
    <source>
        <dbReference type="SAM" id="MobiDB-lite"/>
    </source>
</evidence>
<dbReference type="GO" id="GO:0003714">
    <property type="term" value="F:transcription corepressor activity"/>
    <property type="evidence" value="ECO:0007669"/>
    <property type="project" value="InterPro"/>
</dbReference>
<feature type="repeat" description="WD" evidence="7">
    <location>
        <begin position="238"/>
        <end position="269"/>
    </location>
</feature>
<proteinExistence type="predicted"/>
<evidence type="ECO:0000256" key="3">
    <source>
        <dbReference type="ARBA" id="ARBA00022737"/>
    </source>
</evidence>
<dbReference type="Proteomes" id="UP000271241">
    <property type="component" value="Unassembled WGS sequence"/>
</dbReference>
<dbReference type="GO" id="GO:0034967">
    <property type="term" value="C:Set3 complex"/>
    <property type="evidence" value="ECO:0007669"/>
    <property type="project" value="TreeGrafter"/>
</dbReference>
<dbReference type="InterPro" id="IPR020472">
    <property type="entry name" value="WD40_PAC1"/>
</dbReference>
<evidence type="ECO:0000256" key="1">
    <source>
        <dbReference type="ARBA" id="ARBA00004123"/>
    </source>
</evidence>
<dbReference type="GO" id="GO:0006357">
    <property type="term" value="P:regulation of transcription by RNA polymerase II"/>
    <property type="evidence" value="ECO:0007669"/>
    <property type="project" value="TreeGrafter"/>
</dbReference>
<sequence>MAMHSEEVNALIYRYLEESGFRHASFAFHYESHLEETGLLDRKIQPGALIRILHKGMLYMSMEAHVNEAGGMKCDVPFSLLQPHECNVRTRKGQRNGEEATLADRNQSAQADERTSRDNEGEKRGGRGQKGKRSRDRRGRRDTSVKADDSEAMAVDTPGTPILHSMVDAHNSDGGEIADKDVVVLEGHEAGVYVGAWNPKHADVYASGSGDGTARIWKLPADASEQVTASVLSHPSWPTDDKNQVTTLCWNPAGTLLASGSFDGQVRVWTAKGAMRFLMNQHTGPVFALKWNKSGSMIVSGGADNLIVLWETTRGEEVHTYRVHSDSVLDLDWKDDTTFASSSIDRTICILDTSSTEPVRRLEGHQNEVNCIRWDATGDVLASSADDSTAKTWSANSSDALHTFVAEGAIYAMQWRPVLATGADRNGVCRMLATASLDFTIRLWNADTGVLLHALSFHTANVYTLGFSSDGSKLASGSFDHHLGVWDVQNGTLLRRYDGGGSIFEVGWNFDNSKLAACFSNNRASTTLRW</sequence>
<protein>
    <submittedName>
        <fullName evidence="9">WD40-repeat-containing domain protein</fullName>
    </submittedName>
</protein>
<feature type="region of interest" description="Disordered" evidence="8">
    <location>
        <begin position="89"/>
        <end position="174"/>
    </location>
</feature>
<feature type="repeat" description="WD" evidence="7">
    <location>
        <begin position="455"/>
        <end position="496"/>
    </location>
</feature>
<dbReference type="FunFam" id="2.130.10.10:FF:000218">
    <property type="entry name" value="WD40 repeat-containing protein HOS15"/>
    <property type="match status" value="1"/>
</dbReference>
<keyword evidence="2 7" id="KW-0853">WD repeat</keyword>
<dbReference type="InterPro" id="IPR015943">
    <property type="entry name" value="WD40/YVTN_repeat-like_dom_sf"/>
</dbReference>
<dbReference type="CDD" id="cd00200">
    <property type="entry name" value="WD40"/>
    <property type="match status" value="1"/>
</dbReference>
<comment type="subcellular location">
    <subcellularLocation>
        <location evidence="1">Nucleus</location>
    </subcellularLocation>
</comment>
<feature type="repeat" description="WD" evidence="7">
    <location>
        <begin position="430"/>
        <end position="454"/>
    </location>
</feature>